<keyword evidence="1" id="KW-0472">Membrane</keyword>
<dbReference type="InterPro" id="IPR001841">
    <property type="entry name" value="Znf_RING"/>
</dbReference>
<gene>
    <name evidence="3" type="ORF">QS748_11285</name>
</gene>
<protein>
    <recommendedName>
        <fullName evidence="2">RING-type domain-containing protein</fullName>
    </recommendedName>
</protein>
<dbReference type="Gene3D" id="1.10.1170.10">
    <property type="entry name" value="Inhibitor Of Apoptosis Protein (2mihbC-IAP-1), Chain A"/>
    <property type="match status" value="1"/>
</dbReference>
<reference evidence="3 4" key="1">
    <citation type="journal article" date="2023" name="bioRxiv">
        <title>An intranuclear bacterial parasite of deep-sea mussels expresses apoptosis inhibitors acquired from its host.</title>
        <authorList>
            <person name="Gonzalez Porras M.A."/>
            <person name="Assie A."/>
            <person name="Tietjen M."/>
            <person name="Violette M."/>
            <person name="Kleiner M."/>
            <person name="Gruber-Vodicka H."/>
            <person name="Dubilier N."/>
            <person name="Leisch N."/>
        </authorList>
    </citation>
    <scope>NUCLEOTIDE SEQUENCE [LARGE SCALE GENOMIC DNA]</scope>
    <source>
        <strain evidence="3">IAP13</strain>
    </source>
</reference>
<dbReference type="AlphaFoldDB" id="A0AA90NSG6"/>
<dbReference type="InterPro" id="IPR001370">
    <property type="entry name" value="BIR_rpt"/>
</dbReference>
<evidence type="ECO:0000259" key="2">
    <source>
        <dbReference type="PROSITE" id="PS50089"/>
    </source>
</evidence>
<evidence type="ECO:0000256" key="1">
    <source>
        <dbReference type="SAM" id="Phobius"/>
    </source>
</evidence>
<evidence type="ECO:0000313" key="4">
    <source>
        <dbReference type="Proteomes" id="UP001178148"/>
    </source>
</evidence>
<dbReference type="Proteomes" id="UP001178148">
    <property type="component" value="Unassembled WGS sequence"/>
</dbReference>
<name>A0AA90NSG6_9GAMM</name>
<dbReference type="Pfam" id="PF00653">
    <property type="entry name" value="BIR"/>
    <property type="match status" value="1"/>
</dbReference>
<feature type="domain" description="RING-type" evidence="2">
    <location>
        <begin position="576"/>
        <end position="620"/>
    </location>
</feature>
<accession>A0AA90NSG6</accession>
<organism evidence="3 4">
    <name type="scientific">Candidatus Endonucleibacter bathymodioli</name>
    <dbReference type="NCBI Taxonomy" id="539814"/>
    <lineage>
        <taxon>Bacteria</taxon>
        <taxon>Pseudomonadati</taxon>
        <taxon>Pseudomonadota</taxon>
        <taxon>Gammaproteobacteria</taxon>
        <taxon>Oceanospirillales</taxon>
        <taxon>Endozoicomonadaceae</taxon>
        <taxon>Candidatus Endonucleibacter</taxon>
    </lineage>
</organism>
<evidence type="ECO:0000313" key="3">
    <source>
        <dbReference type="EMBL" id="MDP0589729.1"/>
    </source>
</evidence>
<comment type="caution">
    <text evidence="3">The sequence shown here is derived from an EMBL/GenBank/DDBJ whole genome shotgun (WGS) entry which is preliminary data.</text>
</comment>
<feature type="transmembrane region" description="Helical" evidence="1">
    <location>
        <begin position="21"/>
        <end position="46"/>
    </location>
</feature>
<sequence>MKSTFSDKKHPFFKKQERSLFLVYRICIVIGILFSDVSFAGVGSAYERLSLRQSSYKTDMYTFPVLTNINYQQLAKAGFFCLGYDMIQCFCCDKKIKPGMDMPLGDLKEECHDTNCYYIKNITHDDLRELEMIISPMNVADQITHALIGQQLSEATGISNNQHDITPNFEIQSSASNMFVPVLEEKSVRREDPEPCSDKVGVVYPNALQRLYMTTNAIKVEQQHIWEDIHGILKKHGVYRLGLSFDMQDAGPSFPVIRRESDYCCDFFDAHQLKNVFFSSDSFLILSLMLEMDRKLAWEVERMDSSSRTALLGSFKEMRLLYPVSKTIVRGCDKSISNTVRGCDKAIQEVISNTGVLFEGVDVVDTDIGALLLVAPRFLLLNNETSLAELSGLVYNLSKMFYEKALVTKIYDCLRYNGHESGFSLKLAGVSLMPTDKEMAFLMSQHISTISLWSLLTRIKHKDSVPEFIDANDIEQYSAVENMSSIILESAISVFGDREKLKLRINHVAGMRGKGNSIIITDEKLEECFAHFNNGFLNYDLFELTDKDCFHRLFPSGKFRSLCVQSGEKLVEDVCCHVCTELLEVGKTKMIGFESCSHFFDKVCWINCVQFCSSRCPLCRKCFENPFEYIYPGKGAEIKKLNKDLVFPVHNIEGNDSVPELWENDSMPELEENDSMPELEELGYSVPDSYPDRDHNLRCIIM</sequence>
<dbReference type="SMART" id="SM00238">
    <property type="entry name" value="BIR"/>
    <property type="match status" value="1"/>
</dbReference>
<dbReference type="SUPFAM" id="SSF57850">
    <property type="entry name" value="RING/U-box"/>
    <property type="match status" value="1"/>
</dbReference>
<keyword evidence="1" id="KW-1133">Transmembrane helix</keyword>
<dbReference type="PROSITE" id="PS50143">
    <property type="entry name" value="BIR_REPEAT_2"/>
    <property type="match status" value="1"/>
</dbReference>
<dbReference type="PROSITE" id="PS50089">
    <property type="entry name" value="ZF_RING_2"/>
    <property type="match status" value="1"/>
</dbReference>
<dbReference type="EMBL" id="JASXSV010000019">
    <property type="protein sequence ID" value="MDP0589729.1"/>
    <property type="molecule type" value="Genomic_DNA"/>
</dbReference>
<keyword evidence="1" id="KW-0812">Transmembrane</keyword>
<proteinExistence type="predicted"/>
<keyword evidence="4" id="KW-1185">Reference proteome</keyword>
<dbReference type="SUPFAM" id="SSF57924">
    <property type="entry name" value="Inhibitor of apoptosis (IAP) repeat"/>
    <property type="match status" value="1"/>
</dbReference>